<evidence type="ECO:0000313" key="1">
    <source>
        <dbReference type="EMBL" id="PRQ41063.1"/>
    </source>
</evidence>
<reference evidence="1 2" key="1">
    <citation type="journal article" date="2018" name="Nat. Genet.">
        <title>The Rosa genome provides new insights in the design of modern roses.</title>
        <authorList>
            <person name="Bendahmane M."/>
        </authorList>
    </citation>
    <scope>NUCLEOTIDE SEQUENCE [LARGE SCALE GENOMIC DNA]</scope>
    <source>
        <strain evidence="2">cv. Old Blush</strain>
    </source>
</reference>
<proteinExistence type="predicted"/>
<dbReference type="Gene3D" id="3.40.50.300">
    <property type="entry name" value="P-loop containing nucleotide triphosphate hydrolases"/>
    <property type="match status" value="1"/>
</dbReference>
<sequence length="84" mass="9721">MGSEYLAKLLSKHLKSLIRQRIPRIIALINKTISELNVEPDRIGRPIGIDSGVTDVDLVKIVFLFMQHTDYTCYFMYRSNCTLF</sequence>
<dbReference type="Proteomes" id="UP000238479">
    <property type="component" value="Chromosome 4"/>
</dbReference>
<dbReference type="EMBL" id="PDCK01000042">
    <property type="protein sequence ID" value="PRQ41063.1"/>
    <property type="molecule type" value="Genomic_DNA"/>
</dbReference>
<protein>
    <submittedName>
        <fullName evidence="1">Putative Dynamin superfamily, P-loop containing nucleoside triphosphate hydrolase</fullName>
    </submittedName>
</protein>
<dbReference type="InterPro" id="IPR027417">
    <property type="entry name" value="P-loop_NTPase"/>
</dbReference>
<evidence type="ECO:0000313" key="2">
    <source>
        <dbReference type="Proteomes" id="UP000238479"/>
    </source>
</evidence>
<keyword evidence="2" id="KW-1185">Reference proteome</keyword>
<dbReference type="AlphaFoldDB" id="A0A2P6R3Q3"/>
<dbReference type="STRING" id="74649.A0A2P6R3Q3"/>
<comment type="caution">
    <text evidence="1">The sequence shown here is derived from an EMBL/GenBank/DDBJ whole genome shotgun (WGS) entry which is preliminary data.</text>
</comment>
<gene>
    <name evidence="1" type="ORF">RchiOBHm_Chr4g0442891</name>
</gene>
<name>A0A2P6R3Q3_ROSCH</name>
<accession>A0A2P6R3Q3</accession>
<keyword evidence="1" id="KW-0378">Hydrolase</keyword>
<dbReference type="Gramene" id="PRQ41063">
    <property type="protein sequence ID" value="PRQ41063"/>
    <property type="gene ID" value="RchiOBHm_Chr4g0442891"/>
</dbReference>
<dbReference type="GO" id="GO:0016787">
    <property type="term" value="F:hydrolase activity"/>
    <property type="evidence" value="ECO:0007669"/>
    <property type="project" value="UniProtKB-KW"/>
</dbReference>
<organism evidence="1 2">
    <name type="scientific">Rosa chinensis</name>
    <name type="common">China rose</name>
    <dbReference type="NCBI Taxonomy" id="74649"/>
    <lineage>
        <taxon>Eukaryota</taxon>
        <taxon>Viridiplantae</taxon>
        <taxon>Streptophyta</taxon>
        <taxon>Embryophyta</taxon>
        <taxon>Tracheophyta</taxon>
        <taxon>Spermatophyta</taxon>
        <taxon>Magnoliopsida</taxon>
        <taxon>eudicotyledons</taxon>
        <taxon>Gunneridae</taxon>
        <taxon>Pentapetalae</taxon>
        <taxon>rosids</taxon>
        <taxon>fabids</taxon>
        <taxon>Rosales</taxon>
        <taxon>Rosaceae</taxon>
        <taxon>Rosoideae</taxon>
        <taxon>Rosoideae incertae sedis</taxon>
        <taxon>Rosa</taxon>
    </lineage>
</organism>